<organism evidence="1 2">
    <name type="scientific">Candidatus Yanofskybacteria bacterium RIFCSPLOWO2_12_FULL_43_11b</name>
    <dbReference type="NCBI Taxonomy" id="1802710"/>
    <lineage>
        <taxon>Bacteria</taxon>
        <taxon>Candidatus Yanofskyibacteriota</taxon>
    </lineage>
</organism>
<evidence type="ECO:0000313" key="2">
    <source>
        <dbReference type="Proteomes" id="UP000177745"/>
    </source>
</evidence>
<accession>A0A1F8H862</accession>
<dbReference type="EMBL" id="MGKY01000011">
    <property type="protein sequence ID" value="OGN33787.1"/>
    <property type="molecule type" value="Genomic_DNA"/>
</dbReference>
<evidence type="ECO:0000313" key="1">
    <source>
        <dbReference type="EMBL" id="OGN33787.1"/>
    </source>
</evidence>
<reference evidence="1 2" key="1">
    <citation type="journal article" date="2016" name="Nat. Commun.">
        <title>Thousands of microbial genomes shed light on interconnected biogeochemical processes in an aquifer system.</title>
        <authorList>
            <person name="Anantharaman K."/>
            <person name="Brown C.T."/>
            <person name="Hug L.A."/>
            <person name="Sharon I."/>
            <person name="Castelle C.J."/>
            <person name="Probst A.J."/>
            <person name="Thomas B.C."/>
            <person name="Singh A."/>
            <person name="Wilkins M.J."/>
            <person name="Karaoz U."/>
            <person name="Brodie E.L."/>
            <person name="Williams K.H."/>
            <person name="Hubbard S.S."/>
            <person name="Banfield J.F."/>
        </authorList>
    </citation>
    <scope>NUCLEOTIDE SEQUENCE [LARGE SCALE GENOMIC DNA]</scope>
</reference>
<protein>
    <submittedName>
        <fullName evidence="1">Uncharacterized protein</fullName>
    </submittedName>
</protein>
<name>A0A1F8H862_9BACT</name>
<comment type="caution">
    <text evidence="1">The sequence shown here is derived from an EMBL/GenBank/DDBJ whole genome shotgun (WGS) entry which is preliminary data.</text>
</comment>
<proteinExistence type="predicted"/>
<sequence length="62" mass="7456">MLRTEAESNKLRLKKRKNRFKSKEPQTTLFYEPLCRIIKKFETKSCDYKSSGHFKTKLCVLK</sequence>
<gene>
    <name evidence="1" type="ORF">A3G51_03980</name>
</gene>
<dbReference type="Proteomes" id="UP000177745">
    <property type="component" value="Unassembled WGS sequence"/>
</dbReference>
<dbReference type="AlphaFoldDB" id="A0A1F8H862"/>